<evidence type="ECO:0000313" key="3">
    <source>
        <dbReference type="EMBL" id="SJZ35361.1"/>
    </source>
</evidence>
<dbReference type="GO" id="GO:0004803">
    <property type="term" value="F:transposase activity"/>
    <property type="evidence" value="ECO:0007669"/>
    <property type="project" value="InterPro"/>
</dbReference>
<evidence type="ECO:0000313" key="4">
    <source>
        <dbReference type="Proteomes" id="UP000189956"/>
    </source>
</evidence>
<dbReference type="PANTHER" id="PTHR30298:SF0">
    <property type="entry name" value="PROTEIN YBFL-RELATED"/>
    <property type="match status" value="1"/>
</dbReference>
<dbReference type="EMBL" id="FUWL01000004">
    <property type="protein sequence ID" value="SJZ35361.1"/>
    <property type="molecule type" value="Genomic_DNA"/>
</dbReference>
<sequence>MYHSLFESLCMISDPRIDRKKVYPLDFLLLIVFLSTLSGNTSWYEIEDYAEEYEEELKSLYEKLTGDRLTHTMPSHDTLNRSISLLDVEAFEGAYKRWIEGFISVTSGKHICIDGKTMQGVKKLSFDTQSHVVSAFSPQDMCSLAQLYIDQKTNEIPAIHQLLHLLDLNGSVVSIDAIGTQTAIAEGIIDKGGDYVLCVKANQSLSLQEIESYFCLLFQKYILLDEQTELSHGRIETRRYESILNPLEIEANEVLARWKGLRSIHKVVRKRRDKKSDKKSEEAAYYISSLTDLSLLKQTIRGHWAIENKLHHCLDVYFGHDASHKRTKNVAQIMDIIQKINLLIIERLKTNMKSSIPRVQKKLARMKPQQIMTIQF</sequence>
<dbReference type="NCBIfam" id="NF033564">
    <property type="entry name" value="transpos_ISAs1"/>
    <property type="match status" value="1"/>
</dbReference>
<dbReference type="InterPro" id="IPR047647">
    <property type="entry name" value="ISAs1_transpos"/>
</dbReference>
<evidence type="ECO:0000259" key="2">
    <source>
        <dbReference type="Pfam" id="PF13808"/>
    </source>
</evidence>
<dbReference type="RefSeq" id="WP_078735597.1">
    <property type="nucleotide sequence ID" value="NZ_FUWL01000004.1"/>
</dbReference>
<feature type="domain" description="Transposase IS4-like" evidence="1">
    <location>
        <begin position="109"/>
        <end position="340"/>
    </location>
</feature>
<feature type="domain" description="H repeat-associated protein N-terminal" evidence="2">
    <location>
        <begin position="7"/>
        <end position="99"/>
    </location>
</feature>
<dbReference type="Proteomes" id="UP000189956">
    <property type="component" value="Unassembled WGS sequence"/>
</dbReference>
<dbReference type="InterPro" id="IPR051698">
    <property type="entry name" value="Transposase_11-like"/>
</dbReference>
<dbReference type="InterPro" id="IPR032806">
    <property type="entry name" value="YbfD_N"/>
</dbReference>
<evidence type="ECO:0000259" key="1">
    <source>
        <dbReference type="Pfam" id="PF01609"/>
    </source>
</evidence>
<dbReference type="PANTHER" id="PTHR30298">
    <property type="entry name" value="H REPEAT-ASSOCIATED PREDICTED TRANSPOSASE"/>
    <property type="match status" value="1"/>
</dbReference>
<accession>A0A1T4JYW2</accession>
<dbReference type="AlphaFoldDB" id="A0A1T4JYW2"/>
<protein>
    <submittedName>
        <fullName evidence="3">Predicted transposase YbfD/YdcC associated with H repeats</fullName>
    </submittedName>
</protein>
<dbReference type="GO" id="GO:0003677">
    <property type="term" value="F:DNA binding"/>
    <property type="evidence" value="ECO:0007669"/>
    <property type="project" value="InterPro"/>
</dbReference>
<gene>
    <name evidence="3" type="ORF">SAMN02745205_00448</name>
</gene>
<proteinExistence type="predicted"/>
<reference evidence="3 4" key="1">
    <citation type="submission" date="2017-02" db="EMBL/GenBank/DDBJ databases">
        <authorList>
            <person name="Peterson S.W."/>
        </authorList>
    </citation>
    <scope>NUCLEOTIDE SEQUENCE [LARGE SCALE GENOMIC DNA]</scope>
    <source>
        <strain evidence="3 4">ATCC 700135</strain>
    </source>
</reference>
<dbReference type="Pfam" id="PF13808">
    <property type="entry name" value="DDE_Tnp_1_assoc"/>
    <property type="match status" value="1"/>
</dbReference>
<dbReference type="GO" id="GO:0006313">
    <property type="term" value="P:DNA transposition"/>
    <property type="evidence" value="ECO:0007669"/>
    <property type="project" value="InterPro"/>
</dbReference>
<name>A0A1T4JYW2_PORCN</name>
<dbReference type="Pfam" id="PF01609">
    <property type="entry name" value="DDE_Tnp_1"/>
    <property type="match status" value="1"/>
</dbReference>
<dbReference type="InterPro" id="IPR002559">
    <property type="entry name" value="Transposase_11"/>
</dbReference>
<organism evidence="3 4">
    <name type="scientific">Porphyromonas cangingivalis</name>
    <dbReference type="NCBI Taxonomy" id="36874"/>
    <lineage>
        <taxon>Bacteria</taxon>
        <taxon>Pseudomonadati</taxon>
        <taxon>Bacteroidota</taxon>
        <taxon>Bacteroidia</taxon>
        <taxon>Bacteroidales</taxon>
        <taxon>Porphyromonadaceae</taxon>
        <taxon>Porphyromonas</taxon>
    </lineage>
</organism>